<dbReference type="Gene3D" id="1.10.3720.10">
    <property type="entry name" value="MetI-like"/>
    <property type="match status" value="1"/>
</dbReference>
<reference evidence="10 12" key="1">
    <citation type="submission" date="2018-08" db="EMBL/GenBank/DDBJ databases">
        <title>A genome reference for cultivated species of the human gut microbiota.</title>
        <authorList>
            <person name="Zou Y."/>
            <person name="Xue W."/>
            <person name="Luo G."/>
        </authorList>
    </citation>
    <scope>NUCLEOTIDE SEQUENCE [LARGE SCALE GENOMIC DNA]</scope>
    <source>
        <strain evidence="10 12">AF26-4BH</strain>
        <strain evidence="9">TF05-5AC</strain>
    </source>
</reference>
<organism evidence="10 12">
    <name type="scientific">Eisenbergiella massiliensis</name>
    <dbReference type="NCBI Taxonomy" id="1720294"/>
    <lineage>
        <taxon>Bacteria</taxon>
        <taxon>Bacillati</taxon>
        <taxon>Bacillota</taxon>
        <taxon>Clostridia</taxon>
        <taxon>Lachnospirales</taxon>
        <taxon>Lachnospiraceae</taxon>
        <taxon>Eisenbergiella</taxon>
    </lineage>
</organism>
<dbReference type="RefSeq" id="WP_021639728.1">
    <property type="nucleotide sequence ID" value="NZ_CALBAU010000244.1"/>
</dbReference>
<dbReference type="CDD" id="cd06261">
    <property type="entry name" value="TM_PBP2"/>
    <property type="match status" value="1"/>
</dbReference>
<feature type="domain" description="ABC transmembrane type-1" evidence="8">
    <location>
        <begin position="81"/>
        <end position="297"/>
    </location>
</feature>
<dbReference type="Proteomes" id="UP000261166">
    <property type="component" value="Unassembled WGS sequence"/>
</dbReference>
<comment type="caution">
    <text evidence="10">The sequence shown here is derived from an EMBL/GenBank/DDBJ whole genome shotgun (WGS) entry which is preliminary data.</text>
</comment>
<feature type="transmembrane region" description="Helical" evidence="7">
    <location>
        <begin position="171"/>
        <end position="195"/>
    </location>
</feature>
<dbReference type="PROSITE" id="PS50928">
    <property type="entry name" value="ABC_TM1"/>
    <property type="match status" value="1"/>
</dbReference>
<dbReference type="GO" id="GO:0055085">
    <property type="term" value="P:transmembrane transport"/>
    <property type="evidence" value="ECO:0007669"/>
    <property type="project" value="InterPro"/>
</dbReference>
<gene>
    <name evidence="10" type="ORF">DWY69_07895</name>
    <name evidence="9" type="ORF">DXC51_12590</name>
</gene>
<evidence type="ECO:0000256" key="7">
    <source>
        <dbReference type="RuleBase" id="RU363032"/>
    </source>
</evidence>
<sequence length="310" mass="34504">MGGKAGKVHTWNKDRLKGQLEIQSMVWPGLIFLFIFSYIPMYGIIIAFKDFNIMSGFAGGEFVGLKYFRQFLTDPQLPLVLKNTVMINLLGLLIGFPAPVLLAILITELRGKRFRKLAQTVSYLPHFLSWVIFGGIMLELLASGGIVNKMLNTLHLVDGSLNLMADPGKFYMIFTIISVIKSIGYGSILYISAITSVDQDMYEASYIDGANRFQKIIYITIPAIMGTIVIMLIFQISNILNTGFEQVLILQNSLNISASETIDTYVYKIGMTQQRYSYATAVGLFKSVIAVILLWAANKSSNKITGKGLF</sequence>
<comment type="subcellular location">
    <subcellularLocation>
        <location evidence="1 7">Cell membrane</location>
        <topology evidence="1 7">Multi-pass membrane protein</topology>
    </subcellularLocation>
</comment>
<protein>
    <submittedName>
        <fullName evidence="10">Sugar ABC transporter permease</fullName>
    </submittedName>
</protein>
<feature type="transmembrane region" description="Helical" evidence="7">
    <location>
        <begin position="25"/>
        <end position="48"/>
    </location>
</feature>
<feature type="transmembrane region" description="Helical" evidence="7">
    <location>
        <begin position="276"/>
        <end position="297"/>
    </location>
</feature>
<evidence type="ECO:0000256" key="5">
    <source>
        <dbReference type="ARBA" id="ARBA00022989"/>
    </source>
</evidence>
<dbReference type="SUPFAM" id="SSF161098">
    <property type="entry name" value="MetI-like"/>
    <property type="match status" value="1"/>
</dbReference>
<dbReference type="EMBL" id="QVLU01000005">
    <property type="protein sequence ID" value="RGE72773.1"/>
    <property type="molecule type" value="Genomic_DNA"/>
</dbReference>
<feature type="transmembrane region" description="Helical" evidence="7">
    <location>
        <begin position="127"/>
        <end position="151"/>
    </location>
</feature>
<name>A0A3E3J0H4_9FIRM</name>
<keyword evidence="2 7" id="KW-0813">Transport</keyword>
<dbReference type="EMBL" id="QVLV01000007">
    <property type="protein sequence ID" value="RGE60401.1"/>
    <property type="molecule type" value="Genomic_DNA"/>
</dbReference>
<evidence type="ECO:0000256" key="3">
    <source>
        <dbReference type="ARBA" id="ARBA00022475"/>
    </source>
</evidence>
<keyword evidence="5 7" id="KW-1133">Transmembrane helix</keyword>
<evidence type="ECO:0000256" key="6">
    <source>
        <dbReference type="ARBA" id="ARBA00023136"/>
    </source>
</evidence>
<dbReference type="InterPro" id="IPR035906">
    <property type="entry name" value="MetI-like_sf"/>
</dbReference>
<dbReference type="OrthoDB" id="2062428at2"/>
<evidence type="ECO:0000313" key="10">
    <source>
        <dbReference type="EMBL" id="RGE72773.1"/>
    </source>
</evidence>
<comment type="similarity">
    <text evidence="7">Belongs to the binding-protein-dependent transport system permease family.</text>
</comment>
<dbReference type="InterPro" id="IPR050809">
    <property type="entry name" value="UgpAE/MalFG_permease"/>
</dbReference>
<accession>A0A3E3J0H4</accession>
<dbReference type="Pfam" id="PF00528">
    <property type="entry name" value="BPD_transp_1"/>
    <property type="match status" value="1"/>
</dbReference>
<evidence type="ECO:0000256" key="1">
    <source>
        <dbReference type="ARBA" id="ARBA00004651"/>
    </source>
</evidence>
<dbReference type="GeneID" id="97987691"/>
<dbReference type="Proteomes" id="UP000260812">
    <property type="component" value="Unassembled WGS sequence"/>
</dbReference>
<dbReference type="PANTHER" id="PTHR43227">
    <property type="entry name" value="BLL4140 PROTEIN"/>
    <property type="match status" value="1"/>
</dbReference>
<proteinExistence type="inferred from homology"/>
<dbReference type="GO" id="GO:0005886">
    <property type="term" value="C:plasma membrane"/>
    <property type="evidence" value="ECO:0007669"/>
    <property type="project" value="UniProtKB-SubCell"/>
</dbReference>
<keyword evidence="11" id="KW-1185">Reference proteome</keyword>
<feature type="transmembrane region" description="Helical" evidence="7">
    <location>
        <begin position="85"/>
        <end position="106"/>
    </location>
</feature>
<dbReference type="AlphaFoldDB" id="A0A3E3J0H4"/>
<feature type="transmembrane region" description="Helical" evidence="7">
    <location>
        <begin position="216"/>
        <end position="236"/>
    </location>
</feature>
<evidence type="ECO:0000256" key="4">
    <source>
        <dbReference type="ARBA" id="ARBA00022692"/>
    </source>
</evidence>
<evidence type="ECO:0000313" key="11">
    <source>
        <dbReference type="Proteomes" id="UP000260812"/>
    </source>
</evidence>
<keyword evidence="3" id="KW-1003">Cell membrane</keyword>
<evidence type="ECO:0000256" key="2">
    <source>
        <dbReference type="ARBA" id="ARBA00022448"/>
    </source>
</evidence>
<evidence type="ECO:0000259" key="8">
    <source>
        <dbReference type="PROSITE" id="PS50928"/>
    </source>
</evidence>
<dbReference type="InterPro" id="IPR000515">
    <property type="entry name" value="MetI-like"/>
</dbReference>
<evidence type="ECO:0000313" key="9">
    <source>
        <dbReference type="EMBL" id="RGE60401.1"/>
    </source>
</evidence>
<keyword evidence="6 7" id="KW-0472">Membrane</keyword>
<evidence type="ECO:0000313" key="12">
    <source>
        <dbReference type="Proteomes" id="UP000261166"/>
    </source>
</evidence>
<dbReference type="PANTHER" id="PTHR43227:SF11">
    <property type="entry name" value="BLL4140 PROTEIN"/>
    <property type="match status" value="1"/>
</dbReference>
<keyword evidence="4 7" id="KW-0812">Transmembrane</keyword>